<dbReference type="Proteomes" id="UP000729402">
    <property type="component" value="Unassembled WGS sequence"/>
</dbReference>
<reference evidence="1" key="1">
    <citation type="journal article" date="2021" name="bioRxiv">
        <title>Whole Genome Assembly and Annotation of Northern Wild Rice, Zizania palustris L., Supports a Whole Genome Duplication in the Zizania Genus.</title>
        <authorList>
            <person name="Haas M."/>
            <person name="Kono T."/>
            <person name="Macchietto M."/>
            <person name="Millas R."/>
            <person name="McGilp L."/>
            <person name="Shao M."/>
            <person name="Duquette J."/>
            <person name="Hirsch C.N."/>
            <person name="Kimball J."/>
        </authorList>
    </citation>
    <scope>NUCLEOTIDE SEQUENCE</scope>
    <source>
        <tissue evidence="1">Fresh leaf tissue</tissue>
    </source>
</reference>
<evidence type="ECO:0000313" key="2">
    <source>
        <dbReference type="Proteomes" id="UP000729402"/>
    </source>
</evidence>
<comment type="caution">
    <text evidence="1">The sequence shown here is derived from an EMBL/GenBank/DDBJ whole genome shotgun (WGS) entry which is preliminary data.</text>
</comment>
<reference evidence="1" key="2">
    <citation type="submission" date="2021-02" db="EMBL/GenBank/DDBJ databases">
        <authorList>
            <person name="Kimball J.A."/>
            <person name="Haas M.W."/>
            <person name="Macchietto M."/>
            <person name="Kono T."/>
            <person name="Duquette J."/>
            <person name="Shao M."/>
        </authorList>
    </citation>
    <scope>NUCLEOTIDE SEQUENCE</scope>
    <source>
        <tissue evidence="1">Fresh leaf tissue</tissue>
    </source>
</reference>
<keyword evidence="2" id="KW-1185">Reference proteome</keyword>
<accession>A0A8J5RG66</accession>
<name>A0A8J5RG66_ZIZPA</name>
<gene>
    <name evidence="1" type="ORF">GUJ93_ZPchr0009g1963</name>
</gene>
<proteinExistence type="predicted"/>
<organism evidence="1 2">
    <name type="scientific">Zizania palustris</name>
    <name type="common">Northern wild rice</name>
    <dbReference type="NCBI Taxonomy" id="103762"/>
    <lineage>
        <taxon>Eukaryota</taxon>
        <taxon>Viridiplantae</taxon>
        <taxon>Streptophyta</taxon>
        <taxon>Embryophyta</taxon>
        <taxon>Tracheophyta</taxon>
        <taxon>Spermatophyta</taxon>
        <taxon>Magnoliopsida</taxon>
        <taxon>Liliopsida</taxon>
        <taxon>Poales</taxon>
        <taxon>Poaceae</taxon>
        <taxon>BOP clade</taxon>
        <taxon>Oryzoideae</taxon>
        <taxon>Oryzeae</taxon>
        <taxon>Zizaniinae</taxon>
        <taxon>Zizania</taxon>
    </lineage>
</organism>
<evidence type="ECO:0000313" key="1">
    <source>
        <dbReference type="EMBL" id="KAG8048432.1"/>
    </source>
</evidence>
<sequence length="190" mass="21463">MSMPDYPLDVIYPVMGLTHDSLVSEQSLAPVDMSTNSNLDWIVSQLTLMLQTLEKIILRQDACNNALNGLAHGLGEIVAFDNTEAQPPLLPTHLPTSDIHNTTWEDYKEEHAVKEAERHTKQEVEDRHSKHTMMDMVTTTMATIASRDVKGLSLICFKHRVRFEVVLQLEDELLKRRDVVSWAIGQGCQA</sequence>
<dbReference type="AlphaFoldDB" id="A0A8J5RG66"/>
<protein>
    <submittedName>
        <fullName evidence="1">Uncharacterized protein</fullName>
    </submittedName>
</protein>
<dbReference type="EMBL" id="JAAALK010000289">
    <property type="protein sequence ID" value="KAG8048432.1"/>
    <property type="molecule type" value="Genomic_DNA"/>
</dbReference>